<dbReference type="InterPro" id="IPR058533">
    <property type="entry name" value="Cation_efflux_TM"/>
</dbReference>
<feature type="domain" description="Cation efflux protein transmembrane" evidence="7">
    <location>
        <begin position="19"/>
        <end position="221"/>
    </location>
</feature>
<evidence type="ECO:0000256" key="6">
    <source>
        <dbReference type="SAM" id="Phobius"/>
    </source>
</evidence>
<dbReference type="InterPro" id="IPR040177">
    <property type="entry name" value="SLC30A9"/>
</dbReference>
<organism evidence="8 9">
    <name type="scientific">Promicromonospora citrea</name>
    <dbReference type="NCBI Taxonomy" id="43677"/>
    <lineage>
        <taxon>Bacteria</taxon>
        <taxon>Bacillati</taxon>
        <taxon>Actinomycetota</taxon>
        <taxon>Actinomycetes</taxon>
        <taxon>Micrococcales</taxon>
        <taxon>Promicromonosporaceae</taxon>
        <taxon>Promicromonospora</taxon>
    </lineage>
</organism>
<proteinExistence type="predicted"/>
<evidence type="ECO:0000256" key="5">
    <source>
        <dbReference type="ARBA" id="ARBA00023136"/>
    </source>
</evidence>
<dbReference type="GO" id="GO:0016020">
    <property type="term" value="C:membrane"/>
    <property type="evidence" value="ECO:0007669"/>
    <property type="project" value="UniProtKB-SubCell"/>
</dbReference>
<dbReference type="InterPro" id="IPR002524">
    <property type="entry name" value="Cation_efflux"/>
</dbReference>
<dbReference type="InterPro" id="IPR027469">
    <property type="entry name" value="Cation_efflux_TMD_sf"/>
</dbReference>
<keyword evidence="5 6" id="KW-0472">Membrane</keyword>
<feature type="transmembrane region" description="Helical" evidence="6">
    <location>
        <begin position="121"/>
        <end position="143"/>
    </location>
</feature>
<comment type="caution">
    <text evidence="8">The sequence shown here is derived from an EMBL/GenBank/DDBJ whole genome shotgun (WGS) entry which is preliminary data.</text>
</comment>
<dbReference type="SUPFAM" id="SSF160240">
    <property type="entry name" value="Cation efflux protein cytoplasmic domain-like"/>
    <property type="match status" value="1"/>
</dbReference>
<comment type="subcellular location">
    <subcellularLocation>
        <location evidence="1">Membrane</location>
        <topology evidence="1">Multi-pass membrane protein</topology>
    </subcellularLocation>
</comment>
<dbReference type="PANTHER" id="PTHR13414:SF9">
    <property type="entry name" value="PROTON-COUPLED ZINC ANTIPORTER SLC30A9, MITOCHONDRIAL"/>
    <property type="match status" value="1"/>
</dbReference>
<keyword evidence="4 6" id="KW-1133">Transmembrane helix</keyword>
<gene>
    <name evidence="8" type="ORF">GCM10010102_33590</name>
</gene>
<keyword evidence="2" id="KW-0813">Transport</keyword>
<feature type="transmembrane region" description="Helical" evidence="6">
    <location>
        <begin position="203"/>
        <end position="221"/>
    </location>
</feature>
<dbReference type="EMBL" id="BMPT01000015">
    <property type="protein sequence ID" value="GGM35504.1"/>
    <property type="molecule type" value="Genomic_DNA"/>
</dbReference>
<dbReference type="AlphaFoldDB" id="A0A8H9GKC4"/>
<dbReference type="InterPro" id="IPR036837">
    <property type="entry name" value="Cation_efflux_CTD_sf"/>
</dbReference>
<reference evidence="8" key="2">
    <citation type="submission" date="2020-09" db="EMBL/GenBank/DDBJ databases">
        <authorList>
            <person name="Sun Q."/>
            <person name="Ohkuma M."/>
        </authorList>
    </citation>
    <scope>NUCLEOTIDE SEQUENCE</scope>
    <source>
        <strain evidence="8">JCM 3051</strain>
    </source>
</reference>
<dbReference type="SUPFAM" id="SSF161111">
    <property type="entry name" value="Cation efflux protein transmembrane domain-like"/>
    <property type="match status" value="1"/>
</dbReference>
<dbReference type="Pfam" id="PF01545">
    <property type="entry name" value="Cation_efflux"/>
    <property type="match status" value="1"/>
</dbReference>
<evidence type="ECO:0000259" key="7">
    <source>
        <dbReference type="Pfam" id="PF01545"/>
    </source>
</evidence>
<dbReference type="GO" id="GO:0008324">
    <property type="term" value="F:monoatomic cation transmembrane transporter activity"/>
    <property type="evidence" value="ECO:0007669"/>
    <property type="project" value="InterPro"/>
</dbReference>
<feature type="transmembrane region" description="Helical" evidence="6">
    <location>
        <begin position="85"/>
        <end position="109"/>
    </location>
</feature>
<dbReference type="GO" id="GO:0006829">
    <property type="term" value="P:zinc ion transport"/>
    <property type="evidence" value="ECO:0007669"/>
    <property type="project" value="InterPro"/>
</dbReference>
<reference evidence="8" key="1">
    <citation type="journal article" date="2014" name="Int. J. Syst. Evol. Microbiol.">
        <title>Complete genome sequence of Corynebacterium casei LMG S-19264T (=DSM 44701T), isolated from a smear-ripened cheese.</title>
        <authorList>
            <consortium name="US DOE Joint Genome Institute (JGI-PGF)"/>
            <person name="Walter F."/>
            <person name="Albersmeier A."/>
            <person name="Kalinowski J."/>
            <person name="Ruckert C."/>
        </authorList>
    </citation>
    <scope>NUCLEOTIDE SEQUENCE</scope>
    <source>
        <strain evidence="8">JCM 3051</strain>
    </source>
</reference>
<evidence type="ECO:0000256" key="1">
    <source>
        <dbReference type="ARBA" id="ARBA00004141"/>
    </source>
</evidence>
<dbReference type="Proteomes" id="UP000655589">
    <property type="component" value="Unassembled WGS sequence"/>
</dbReference>
<evidence type="ECO:0000313" key="8">
    <source>
        <dbReference type="EMBL" id="GGM35504.1"/>
    </source>
</evidence>
<dbReference type="Gene3D" id="1.20.1510.10">
    <property type="entry name" value="Cation efflux protein transmembrane domain"/>
    <property type="match status" value="1"/>
</dbReference>
<accession>A0A8H9GKC4</accession>
<dbReference type="PANTHER" id="PTHR13414">
    <property type="entry name" value="HUEL-CATION TRANSPORTER"/>
    <property type="match status" value="1"/>
</dbReference>
<name>A0A8H9GKC4_9MICO</name>
<sequence length="318" mass="33535">MADDTATSTARPTGSALTVVIAFAANFAVAVAKTMAAALTGSASLVAEAAHSWADTGNEVFLLVAERKAARAPDRDRPLGYGREAYVWSLLAAIGLFVAGGVVSVYHGIQEFGPGEGSTSYTVGYLVLAVAFCLEGASFVQAFRRTRTEARALGRDLLDHALDTSDPTLRAVLAEDSAALAGLVVAAAGMGLHQATGDARYDAAGSILVGLLLCVVALVLFDRNRRFLTGEVADERIHDAVRARIESLPGVDHVGYLRLEYVGPRQLLLVASIDLPGDDTESHVAVRLRELERRLEQAPQIVDAVLTPAVPTDTGDTR</sequence>
<evidence type="ECO:0000313" key="9">
    <source>
        <dbReference type="Proteomes" id="UP000655589"/>
    </source>
</evidence>
<keyword evidence="3 6" id="KW-0812">Transmembrane</keyword>
<keyword evidence="9" id="KW-1185">Reference proteome</keyword>
<feature type="transmembrane region" description="Helical" evidence="6">
    <location>
        <begin position="178"/>
        <end position="197"/>
    </location>
</feature>
<evidence type="ECO:0000256" key="2">
    <source>
        <dbReference type="ARBA" id="ARBA00022448"/>
    </source>
</evidence>
<feature type="transmembrane region" description="Helical" evidence="6">
    <location>
        <begin position="12"/>
        <end position="32"/>
    </location>
</feature>
<dbReference type="RefSeq" id="WP_171102785.1">
    <property type="nucleotide sequence ID" value="NZ_BMPT01000015.1"/>
</dbReference>
<evidence type="ECO:0000256" key="4">
    <source>
        <dbReference type="ARBA" id="ARBA00022989"/>
    </source>
</evidence>
<protein>
    <submittedName>
        <fullName evidence="8">Cation diffusion facilitator transporter</fullName>
    </submittedName>
</protein>
<evidence type="ECO:0000256" key="3">
    <source>
        <dbReference type="ARBA" id="ARBA00022692"/>
    </source>
</evidence>
<dbReference type="NCBIfam" id="TIGR01297">
    <property type="entry name" value="CDF"/>
    <property type="match status" value="1"/>
</dbReference>